<keyword evidence="1" id="KW-0812">Transmembrane</keyword>
<evidence type="ECO:0008006" key="4">
    <source>
        <dbReference type="Google" id="ProtNLM"/>
    </source>
</evidence>
<dbReference type="AlphaFoldDB" id="A0A9P8RNM3"/>
<proteinExistence type="predicted"/>
<gene>
    <name evidence="2" type="ORF">BKA67DRAFT_579892</name>
</gene>
<name>A0A9P8RNM3_9PEZI</name>
<protein>
    <recommendedName>
        <fullName evidence="4">Apple domain-containing protein</fullName>
    </recommendedName>
</protein>
<sequence length="238" mass="26007">MAFRTIDSELPELNHRDDRYIEVVPHESPQVMPMSQPLQSHPDGALVNTPRPRRKLFGIPWSTVAFSVTIAFVVIGASVGGAVGSTQALHHQTEYQVVTITSITVVAGTQTSSVPTASGTLVAPFNVPTADVTLALDCENRDGKTEPLVFNDTTYVFSQHCGTDFERVTPSSVSLDLFTVAVYTLQDCLRACVSYNLAHGSKECIAVEFNRGILVTCINNLGLRIYTDLKPVELHFRL</sequence>
<evidence type="ECO:0000313" key="3">
    <source>
        <dbReference type="Proteomes" id="UP000758603"/>
    </source>
</evidence>
<organism evidence="2 3">
    <name type="scientific">Truncatella angustata</name>
    <dbReference type="NCBI Taxonomy" id="152316"/>
    <lineage>
        <taxon>Eukaryota</taxon>
        <taxon>Fungi</taxon>
        <taxon>Dikarya</taxon>
        <taxon>Ascomycota</taxon>
        <taxon>Pezizomycotina</taxon>
        <taxon>Sordariomycetes</taxon>
        <taxon>Xylariomycetidae</taxon>
        <taxon>Amphisphaeriales</taxon>
        <taxon>Sporocadaceae</taxon>
        <taxon>Truncatella</taxon>
    </lineage>
</organism>
<evidence type="ECO:0000256" key="1">
    <source>
        <dbReference type="SAM" id="Phobius"/>
    </source>
</evidence>
<comment type="caution">
    <text evidence="2">The sequence shown here is derived from an EMBL/GenBank/DDBJ whole genome shotgun (WGS) entry which is preliminary data.</text>
</comment>
<dbReference type="GeneID" id="70132695"/>
<dbReference type="OrthoDB" id="5358884at2759"/>
<feature type="transmembrane region" description="Helical" evidence="1">
    <location>
        <begin position="61"/>
        <end position="83"/>
    </location>
</feature>
<evidence type="ECO:0000313" key="2">
    <source>
        <dbReference type="EMBL" id="KAH6646525.1"/>
    </source>
</evidence>
<dbReference type="Proteomes" id="UP000758603">
    <property type="component" value="Unassembled WGS sequence"/>
</dbReference>
<keyword evidence="1" id="KW-0472">Membrane</keyword>
<dbReference type="RefSeq" id="XP_045953039.1">
    <property type="nucleotide sequence ID" value="XM_046103804.1"/>
</dbReference>
<keyword evidence="1" id="KW-1133">Transmembrane helix</keyword>
<dbReference type="EMBL" id="JAGPXC010000009">
    <property type="protein sequence ID" value="KAH6646525.1"/>
    <property type="molecule type" value="Genomic_DNA"/>
</dbReference>
<reference evidence="2" key="1">
    <citation type="journal article" date="2021" name="Nat. Commun.">
        <title>Genetic determinants of endophytism in the Arabidopsis root mycobiome.</title>
        <authorList>
            <person name="Mesny F."/>
            <person name="Miyauchi S."/>
            <person name="Thiergart T."/>
            <person name="Pickel B."/>
            <person name="Atanasova L."/>
            <person name="Karlsson M."/>
            <person name="Huettel B."/>
            <person name="Barry K.W."/>
            <person name="Haridas S."/>
            <person name="Chen C."/>
            <person name="Bauer D."/>
            <person name="Andreopoulos W."/>
            <person name="Pangilinan J."/>
            <person name="LaButti K."/>
            <person name="Riley R."/>
            <person name="Lipzen A."/>
            <person name="Clum A."/>
            <person name="Drula E."/>
            <person name="Henrissat B."/>
            <person name="Kohler A."/>
            <person name="Grigoriev I.V."/>
            <person name="Martin F.M."/>
            <person name="Hacquard S."/>
        </authorList>
    </citation>
    <scope>NUCLEOTIDE SEQUENCE</scope>
    <source>
        <strain evidence="2">MPI-SDFR-AT-0073</strain>
    </source>
</reference>
<keyword evidence="3" id="KW-1185">Reference proteome</keyword>
<accession>A0A9P8RNM3</accession>